<sequence length="14" mass="1522">MNGNTLSVKECVKV</sequence>
<reference evidence="1" key="1">
    <citation type="submission" date="2014-11" db="EMBL/GenBank/DDBJ databases">
        <authorList>
            <person name="Amaro Gonzalez C."/>
        </authorList>
    </citation>
    <scope>NUCLEOTIDE SEQUENCE</scope>
</reference>
<protein>
    <submittedName>
        <fullName evidence="1">Uncharacterized protein</fullName>
    </submittedName>
</protein>
<proteinExistence type="predicted"/>
<reference evidence="1" key="2">
    <citation type="journal article" date="2015" name="Fish Shellfish Immunol.">
        <title>Early steps in the European eel (Anguilla anguilla)-Vibrio vulnificus interaction in the gills: Role of the RtxA13 toxin.</title>
        <authorList>
            <person name="Callol A."/>
            <person name="Pajuelo D."/>
            <person name="Ebbesson L."/>
            <person name="Teles M."/>
            <person name="MacKenzie S."/>
            <person name="Amaro C."/>
        </authorList>
    </citation>
    <scope>NUCLEOTIDE SEQUENCE</scope>
</reference>
<dbReference type="EMBL" id="GBXM01001450">
    <property type="protein sequence ID" value="JAI07128.1"/>
    <property type="molecule type" value="Transcribed_RNA"/>
</dbReference>
<name>A0A0E9XWM2_ANGAN</name>
<accession>A0A0E9XWM2</accession>
<evidence type="ECO:0000313" key="1">
    <source>
        <dbReference type="EMBL" id="JAI07128.1"/>
    </source>
</evidence>
<organism evidence="1">
    <name type="scientific">Anguilla anguilla</name>
    <name type="common">European freshwater eel</name>
    <name type="synonym">Muraena anguilla</name>
    <dbReference type="NCBI Taxonomy" id="7936"/>
    <lineage>
        <taxon>Eukaryota</taxon>
        <taxon>Metazoa</taxon>
        <taxon>Chordata</taxon>
        <taxon>Craniata</taxon>
        <taxon>Vertebrata</taxon>
        <taxon>Euteleostomi</taxon>
        <taxon>Actinopterygii</taxon>
        <taxon>Neopterygii</taxon>
        <taxon>Teleostei</taxon>
        <taxon>Anguilliformes</taxon>
        <taxon>Anguillidae</taxon>
        <taxon>Anguilla</taxon>
    </lineage>
</organism>